<dbReference type="CDD" id="cd01949">
    <property type="entry name" value="GGDEF"/>
    <property type="match status" value="1"/>
</dbReference>
<dbReference type="KEGG" id="psic:J4E96_11835"/>
<dbReference type="AlphaFoldDB" id="A0A8A4Z891"/>
<dbReference type="SMART" id="SM00086">
    <property type="entry name" value="PAC"/>
    <property type="match status" value="2"/>
</dbReference>
<dbReference type="Gene3D" id="3.30.450.20">
    <property type="entry name" value="PAS domain"/>
    <property type="match status" value="2"/>
</dbReference>
<dbReference type="InterPro" id="IPR000014">
    <property type="entry name" value="PAS"/>
</dbReference>
<dbReference type="InterPro" id="IPR001610">
    <property type="entry name" value="PAC"/>
</dbReference>
<dbReference type="PANTHER" id="PTHR44757">
    <property type="entry name" value="DIGUANYLATE CYCLASE DGCP"/>
    <property type="match status" value="1"/>
</dbReference>
<evidence type="ECO:0000313" key="3">
    <source>
        <dbReference type="EMBL" id="QTE28082.1"/>
    </source>
</evidence>
<dbReference type="NCBIfam" id="TIGR00254">
    <property type="entry name" value="GGDEF"/>
    <property type="match status" value="1"/>
</dbReference>
<dbReference type="Pfam" id="PF00990">
    <property type="entry name" value="GGDEF"/>
    <property type="match status" value="1"/>
</dbReference>
<dbReference type="EMBL" id="CP071868">
    <property type="protein sequence ID" value="QTE28082.1"/>
    <property type="molecule type" value="Genomic_DNA"/>
</dbReference>
<dbReference type="PANTHER" id="PTHR44757:SF2">
    <property type="entry name" value="BIOFILM ARCHITECTURE MAINTENANCE PROTEIN MBAA"/>
    <property type="match status" value="1"/>
</dbReference>
<sequence>MNASRKTERLWTYLTADGGRLSGQLTVTTIGDGHGDVAGNSGVGVDVTTQERAGRALDESEARFRNAFLTAPIGMILATATTTTTTTTDQPAGAVAVVNSALCTLLGRSEGAFKKSGLLPCVHPDDRPALLEALSMLWSEQDAPAGPERVRLELRFVRPDGAERWGSLSGSAIAATPNTARQVIALVEDITARKHAEQALRHQALHDGLTGLPNRTLLHDRVEHALANRTRTGQAVGLLYLDLDGFKTINDLAGHAAGDELLTQTAQRLLANVRPGDTVARLGGDEFAVLCPDAESPSDVTTVAQRILSALRTPVLLSTGTHTISASIGMALAVADSTAAELLHAADTAMYQAKRGGKDQLVLHNDAHTAPAARRD</sequence>
<dbReference type="InterPro" id="IPR052155">
    <property type="entry name" value="Biofilm_reg_signaling"/>
</dbReference>
<dbReference type="SUPFAM" id="SSF55785">
    <property type="entry name" value="PYP-like sensor domain (PAS domain)"/>
    <property type="match status" value="1"/>
</dbReference>
<proteinExistence type="predicted"/>
<accession>A0A8A4Z891</accession>
<reference evidence="3" key="1">
    <citation type="submission" date="2021-03" db="EMBL/GenBank/DDBJ databases">
        <title>Pengzhenrongella sicca gen. nov., sp. nov., a new member of suborder Micrococcineae isolated from High-Arctic tundra soil.</title>
        <authorList>
            <person name="Peng F."/>
        </authorList>
    </citation>
    <scope>NUCLEOTIDE SEQUENCE</scope>
    <source>
        <strain evidence="3">LRZ-2</strain>
    </source>
</reference>
<dbReference type="InterPro" id="IPR013655">
    <property type="entry name" value="PAS_fold_3"/>
</dbReference>
<dbReference type="SMART" id="SM00267">
    <property type="entry name" value="GGDEF"/>
    <property type="match status" value="1"/>
</dbReference>
<dbReference type="Gene3D" id="3.30.70.270">
    <property type="match status" value="1"/>
</dbReference>
<dbReference type="Proteomes" id="UP000663937">
    <property type="component" value="Chromosome"/>
</dbReference>
<dbReference type="RefSeq" id="WP_227422311.1">
    <property type="nucleotide sequence ID" value="NZ_CP071868.1"/>
</dbReference>
<dbReference type="InterPro" id="IPR029787">
    <property type="entry name" value="Nucleotide_cyclase"/>
</dbReference>
<dbReference type="InterPro" id="IPR043128">
    <property type="entry name" value="Rev_trsase/Diguanyl_cyclase"/>
</dbReference>
<gene>
    <name evidence="3" type="ORF">J4E96_11835</name>
</gene>
<evidence type="ECO:0000313" key="4">
    <source>
        <dbReference type="Proteomes" id="UP000663937"/>
    </source>
</evidence>
<evidence type="ECO:0000259" key="2">
    <source>
        <dbReference type="PROSITE" id="PS50887"/>
    </source>
</evidence>
<dbReference type="FunFam" id="3.30.70.270:FF:000001">
    <property type="entry name" value="Diguanylate cyclase domain protein"/>
    <property type="match status" value="1"/>
</dbReference>
<evidence type="ECO:0000259" key="1">
    <source>
        <dbReference type="PROSITE" id="PS50113"/>
    </source>
</evidence>
<dbReference type="InterPro" id="IPR035965">
    <property type="entry name" value="PAS-like_dom_sf"/>
</dbReference>
<dbReference type="Pfam" id="PF08447">
    <property type="entry name" value="PAS_3"/>
    <property type="match status" value="1"/>
</dbReference>
<dbReference type="SUPFAM" id="SSF55073">
    <property type="entry name" value="Nucleotide cyclase"/>
    <property type="match status" value="1"/>
</dbReference>
<protein>
    <submittedName>
        <fullName evidence="3">Diguanylate cyclase</fullName>
    </submittedName>
</protein>
<dbReference type="PROSITE" id="PS50113">
    <property type="entry name" value="PAC"/>
    <property type="match status" value="1"/>
</dbReference>
<keyword evidence="4" id="KW-1185">Reference proteome</keyword>
<organism evidence="3 4">
    <name type="scientific">Pengzhenrongella sicca</name>
    <dbReference type="NCBI Taxonomy" id="2819238"/>
    <lineage>
        <taxon>Bacteria</taxon>
        <taxon>Bacillati</taxon>
        <taxon>Actinomycetota</taxon>
        <taxon>Actinomycetes</taxon>
        <taxon>Micrococcales</taxon>
        <taxon>Pengzhenrongella</taxon>
    </lineage>
</organism>
<feature type="domain" description="PAC" evidence="1">
    <location>
        <begin position="150"/>
        <end position="202"/>
    </location>
</feature>
<dbReference type="NCBIfam" id="TIGR00229">
    <property type="entry name" value="sensory_box"/>
    <property type="match status" value="1"/>
</dbReference>
<dbReference type="PROSITE" id="PS50887">
    <property type="entry name" value="GGDEF"/>
    <property type="match status" value="1"/>
</dbReference>
<dbReference type="InterPro" id="IPR000160">
    <property type="entry name" value="GGDEF_dom"/>
</dbReference>
<feature type="domain" description="GGDEF" evidence="2">
    <location>
        <begin position="234"/>
        <end position="366"/>
    </location>
</feature>
<name>A0A8A4Z891_9MICO</name>
<dbReference type="InterPro" id="IPR000700">
    <property type="entry name" value="PAS-assoc_C"/>
</dbReference>
<dbReference type="CDD" id="cd00130">
    <property type="entry name" value="PAS"/>
    <property type="match status" value="1"/>
</dbReference>